<dbReference type="eggNOG" id="ENOG5031PPX">
    <property type="taxonomic scope" value="Bacteria"/>
</dbReference>
<evidence type="ECO:0000313" key="3">
    <source>
        <dbReference type="Proteomes" id="UP000018763"/>
    </source>
</evidence>
<accession>V5X9Q1</accession>
<dbReference type="KEGG" id="mne:D174_09120"/>
<dbReference type="GO" id="GO:0020037">
    <property type="term" value="F:heme binding"/>
    <property type="evidence" value="ECO:0007669"/>
    <property type="project" value="InterPro"/>
</dbReference>
<reference evidence="2 3" key="1">
    <citation type="journal article" date="2014" name="Genome Announc.">
        <title>Complete Genome Sequence of Sterol-Transforming Mycobacterium neoaurum Strain VKM Ac-1815D.</title>
        <authorList>
            <person name="Shtratnikova V.Y."/>
            <person name="Bragin E.Y."/>
            <person name="Dovbnya D.V."/>
            <person name="Pekov Y.A."/>
            <person name="Schelkunov M.I."/>
            <person name="Strizhov N."/>
            <person name="Ivashina T.V."/>
            <person name="Ashapkin V.V."/>
            <person name="Donova M.V."/>
        </authorList>
    </citation>
    <scope>NUCLEOTIDE SEQUENCE [LARGE SCALE GENOMIC DNA]</scope>
    <source>
        <strain evidence="2 3">VKM Ac-1815D</strain>
    </source>
</reference>
<dbReference type="EMBL" id="CP006936">
    <property type="protein sequence ID" value="AHC24732.1"/>
    <property type="molecule type" value="Genomic_DNA"/>
</dbReference>
<evidence type="ECO:0000259" key="1">
    <source>
        <dbReference type="Pfam" id="PF16525"/>
    </source>
</evidence>
<feature type="domain" description="Haemophore haem-binding" evidence="1">
    <location>
        <begin position="32"/>
        <end position="108"/>
    </location>
</feature>
<keyword evidence="3" id="KW-1185">Reference proteome</keyword>
<dbReference type="Gene3D" id="1.20.20.20">
    <property type="entry name" value="Haemophore, haem-binding domain"/>
    <property type="match status" value="1"/>
</dbReference>
<dbReference type="AlphaFoldDB" id="V5X9Q1"/>
<name>V5X9Q1_MYCNE</name>
<gene>
    <name evidence="2" type="ORF">D174_09120</name>
</gene>
<dbReference type="NCBIfam" id="TIGR04529">
    <property type="entry name" value="MTB_hemophore"/>
    <property type="match status" value="1"/>
</dbReference>
<protein>
    <submittedName>
        <fullName evidence="2">Membrane protein</fullName>
    </submittedName>
</protein>
<organism evidence="2 3">
    <name type="scientific">Mycolicibacterium neoaurum VKM Ac-1815D</name>
    <dbReference type="NCBI Taxonomy" id="700508"/>
    <lineage>
        <taxon>Bacteria</taxon>
        <taxon>Bacillati</taxon>
        <taxon>Actinomycetota</taxon>
        <taxon>Actinomycetes</taxon>
        <taxon>Mycobacteriales</taxon>
        <taxon>Mycobacteriaceae</taxon>
        <taxon>Mycolicibacterium</taxon>
    </lineage>
</organism>
<dbReference type="Pfam" id="PF16525">
    <property type="entry name" value="MHB"/>
    <property type="match status" value="1"/>
</dbReference>
<dbReference type="InterPro" id="IPR038378">
    <property type="entry name" value="MHB_sf"/>
</dbReference>
<dbReference type="InterPro" id="IPR032407">
    <property type="entry name" value="MHB"/>
</dbReference>
<proteinExistence type="predicted"/>
<sequence>MMSRLCKGILVSGIGIVMATVGLGVANAEPPPNCTVADIAGVAGGVNFAMSAYLFTHAEVNAELSSLEGLPEQQTVERARAYLEAHPQVAAELRGIRAPLTELRARCNVSLPTQHDVLG</sequence>
<dbReference type="Proteomes" id="UP000018763">
    <property type="component" value="Chromosome"/>
</dbReference>
<evidence type="ECO:0000313" key="2">
    <source>
        <dbReference type="EMBL" id="AHC24732.1"/>
    </source>
</evidence>